<dbReference type="RefSeq" id="WP_016641447.1">
    <property type="nucleotide sequence ID" value="NZ_AOPZ01000149.1"/>
</dbReference>
<evidence type="ECO:0000313" key="1">
    <source>
        <dbReference type="EMBL" id="EPH43624.1"/>
    </source>
</evidence>
<dbReference type="Proteomes" id="UP000014629">
    <property type="component" value="Unassembled WGS sequence"/>
</dbReference>
<proteinExistence type="predicted"/>
<gene>
    <name evidence="1" type="ORF">STRAU_3320</name>
</gene>
<protein>
    <submittedName>
        <fullName evidence="1">Uncharacterized protein</fullName>
    </submittedName>
</protein>
<name>S3ZLG2_9ACTN</name>
<reference evidence="1 2" key="1">
    <citation type="submission" date="2013-02" db="EMBL/GenBank/DDBJ databases">
        <title>Draft Genome Sequence of Streptomyces aurantiacus, Which Produces Setomimycin.</title>
        <authorList>
            <person name="Gruening B.A."/>
            <person name="Praeg A."/>
            <person name="Erxleben A."/>
            <person name="Guenther S."/>
            <person name="Mueller M."/>
        </authorList>
    </citation>
    <scope>NUCLEOTIDE SEQUENCE [LARGE SCALE GENOMIC DNA]</scope>
    <source>
        <strain evidence="1 2">JA 4570</strain>
    </source>
</reference>
<keyword evidence="2" id="KW-1185">Reference proteome</keyword>
<dbReference type="PATRIC" id="fig|1286094.4.peg.3288"/>
<sequence length="67" mass="6862">MPTQPAEPPAEPAGTEALQQQLVESLMAVIGAPDDVHVARAADGVLHTLDTRLAPQPAPRAGEQSAA</sequence>
<evidence type="ECO:0000313" key="2">
    <source>
        <dbReference type="Proteomes" id="UP000014629"/>
    </source>
</evidence>
<comment type="caution">
    <text evidence="1">The sequence shown here is derived from an EMBL/GenBank/DDBJ whole genome shotgun (WGS) entry which is preliminary data.</text>
</comment>
<accession>S3ZLG2</accession>
<dbReference type="AlphaFoldDB" id="S3ZLG2"/>
<organism evidence="1 2">
    <name type="scientific">Streptomyces aurantiacus JA 4570</name>
    <dbReference type="NCBI Taxonomy" id="1286094"/>
    <lineage>
        <taxon>Bacteria</taxon>
        <taxon>Bacillati</taxon>
        <taxon>Actinomycetota</taxon>
        <taxon>Actinomycetes</taxon>
        <taxon>Kitasatosporales</taxon>
        <taxon>Streptomycetaceae</taxon>
        <taxon>Streptomyces</taxon>
        <taxon>Streptomyces aurantiacus group</taxon>
    </lineage>
</organism>
<dbReference type="EMBL" id="AOPZ01000149">
    <property type="protein sequence ID" value="EPH43624.1"/>
    <property type="molecule type" value="Genomic_DNA"/>
</dbReference>
<dbReference type="OrthoDB" id="4330120at2"/>